<dbReference type="GO" id="GO:0005737">
    <property type="term" value="C:cytoplasm"/>
    <property type="evidence" value="ECO:0007669"/>
    <property type="project" value="TreeGrafter"/>
</dbReference>
<dbReference type="Gene3D" id="3.40.50.880">
    <property type="match status" value="1"/>
</dbReference>
<dbReference type="InterPro" id="IPR002818">
    <property type="entry name" value="DJ-1/PfpI"/>
</dbReference>
<dbReference type="GO" id="GO:1903189">
    <property type="term" value="P:glyoxal metabolic process"/>
    <property type="evidence" value="ECO:0007669"/>
    <property type="project" value="TreeGrafter"/>
</dbReference>
<dbReference type="Proteomes" id="UP000243745">
    <property type="component" value="Unassembled WGS sequence"/>
</dbReference>
<dbReference type="PANTHER" id="PTHR48094:SF12">
    <property type="entry name" value="PARKINSON DISEASE PROTEIN 7 HOMOLOG"/>
    <property type="match status" value="1"/>
</dbReference>
<evidence type="ECO:0000259" key="1">
    <source>
        <dbReference type="Pfam" id="PF01965"/>
    </source>
</evidence>
<dbReference type="AlphaFoldDB" id="A0A662ZHB2"/>
<dbReference type="PANTHER" id="PTHR48094">
    <property type="entry name" value="PROTEIN/NUCLEIC ACID DEGLYCASE DJ-1-RELATED"/>
    <property type="match status" value="1"/>
</dbReference>
<accession>A0A662ZHB2</accession>
<dbReference type="OrthoDB" id="9803764at2"/>
<dbReference type="EMBL" id="FOXF01000008">
    <property type="protein sequence ID" value="SFP19511.1"/>
    <property type="molecule type" value="Genomic_DNA"/>
</dbReference>
<protein>
    <submittedName>
        <fullName evidence="2">4-methyl-5(B-hydroxyethyl)-thiazole monophosphate biosynthesis</fullName>
    </submittedName>
</protein>
<dbReference type="CDD" id="cd03135">
    <property type="entry name" value="GATase1_DJ-1"/>
    <property type="match status" value="1"/>
</dbReference>
<evidence type="ECO:0000313" key="3">
    <source>
        <dbReference type="Proteomes" id="UP000243745"/>
    </source>
</evidence>
<keyword evidence="3" id="KW-1185">Reference proteome</keyword>
<dbReference type="Pfam" id="PF01965">
    <property type="entry name" value="DJ-1_PfpI"/>
    <property type="match status" value="1"/>
</dbReference>
<dbReference type="SUPFAM" id="SSF52317">
    <property type="entry name" value="Class I glutamine amidotransferase-like"/>
    <property type="match status" value="1"/>
</dbReference>
<reference evidence="2 3" key="1">
    <citation type="submission" date="2016-10" db="EMBL/GenBank/DDBJ databases">
        <authorList>
            <person name="Varghese N."/>
            <person name="Submissions S."/>
        </authorList>
    </citation>
    <scope>NUCLEOTIDE SEQUENCE [LARGE SCALE GENOMIC DNA]</scope>
    <source>
        <strain evidence="2 3">DSM 1361</strain>
    </source>
</reference>
<dbReference type="InterPro" id="IPR050325">
    <property type="entry name" value="Prot/Nucl_acid_deglycase"/>
</dbReference>
<organism evidence="2 3">
    <name type="scientific">Ruminobacter amylophilus</name>
    <dbReference type="NCBI Taxonomy" id="867"/>
    <lineage>
        <taxon>Bacteria</taxon>
        <taxon>Pseudomonadati</taxon>
        <taxon>Pseudomonadota</taxon>
        <taxon>Gammaproteobacteria</taxon>
        <taxon>Aeromonadales</taxon>
        <taxon>Succinivibrionaceae</taxon>
        <taxon>Ruminobacter</taxon>
    </lineage>
</organism>
<dbReference type="InterPro" id="IPR006287">
    <property type="entry name" value="DJ-1"/>
</dbReference>
<evidence type="ECO:0000313" key="2">
    <source>
        <dbReference type="EMBL" id="SFP19511.1"/>
    </source>
</evidence>
<feature type="domain" description="DJ-1/PfpI" evidence="1">
    <location>
        <begin position="3"/>
        <end position="166"/>
    </location>
</feature>
<sequence length="189" mass="19699">MTSALVIMANGAEDVETISVTDILSRGGIKVTTAAVSDSSTEISTAHGLTIKTDILLKNANDNYDVVVVPGGYDGSINCRKSELVGNILKKQRERGALIAAICAAPGFVLAHHGILDNTTVATGYPGTTDEIPVKSDKDVVIDPVNKIITAQGPAFAAKFAFTILAVLKDVDTANKVASGMLYTHDITA</sequence>
<proteinExistence type="predicted"/>
<dbReference type="RefSeq" id="WP_031578789.1">
    <property type="nucleotide sequence ID" value="NZ_FOXF01000008.1"/>
</dbReference>
<dbReference type="InterPro" id="IPR029062">
    <property type="entry name" value="Class_I_gatase-like"/>
</dbReference>
<name>A0A662ZHB2_9GAMM</name>
<gene>
    <name evidence="2" type="ORF">SAMN02910344_00695</name>
</gene>
<dbReference type="NCBIfam" id="TIGR01383">
    <property type="entry name" value="not_thiJ"/>
    <property type="match status" value="1"/>
</dbReference>